<accession>A0A3E1NQ61</accession>
<evidence type="ECO:0008006" key="3">
    <source>
        <dbReference type="Google" id="ProtNLM"/>
    </source>
</evidence>
<comment type="caution">
    <text evidence="1">The sequence shown here is derived from an EMBL/GenBank/DDBJ whole genome shotgun (WGS) entry which is preliminary data.</text>
</comment>
<organism evidence="1 2">
    <name type="scientific">Deminuibacter soli</name>
    <dbReference type="NCBI Taxonomy" id="2291815"/>
    <lineage>
        <taxon>Bacteria</taxon>
        <taxon>Pseudomonadati</taxon>
        <taxon>Bacteroidota</taxon>
        <taxon>Chitinophagia</taxon>
        <taxon>Chitinophagales</taxon>
        <taxon>Chitinophagaceae</taxon>
        <taxon>Deminuibacter</taxon>
    </lineage>
</organism>
<evidence type="ECO:0000313" key="1">
    <source>
        <dbReference type="EMBL" id="RFM30050.1"/>
    </source>
</evidence>
<gene>
    <name evidence="1" type="ORF">DXN05_03500</name>
</gene>
<dbReference type="RefSeq" id="WP_116845806.1">
    <property type="nucleotide sequence ID" value="NZ_QTJU01000001.1"/>
</dbReference>
<name>A0A3E1NQ61_9BACT</name>
<proteinExistence type="predicted"/>
<sequence length="148" mass="17084">MKNWTIKQIEQLQSVGKIRGYQVTKKPAASVKLSAKVPKQVAWMNLQLSTWCMIFGFELYREFRFHQQRKWRFDFALPAFKIGIEYEGLNSAKSRHTTITGFTGDTEKYNTAQALGWRVIRVTVLNYKSIIQIIEAYVPGDDVGKCEG</sequence>
<keyword evidence="2" id="KW-1185">Reference proteome</keyword>
<dbReference type="Proteomes" id="UP000261284">
    <property type="component" value="Unassembled WGS sequence"/>
</dbReference>
<dbReference type="Gene3D" id="3.40.960.10">
    <property type="entry name" value="VSR Endonuclease"/>
    <property type="match status" value="1"/>
</dbReference>
<protein>
    <recommendedName>
        <fullName evidence="3">DUF559 domain-containing protein</fullName>
    </recommendedName>
</protein>
<dbReference type="AlphaFoldDB" id="A0A3E1NQ61"/>
<evidence type="ECO:0000313" key="2">
    <source>
        <dbReference type="Proteomes" id="UP000261284"/>
    </source>
</evidence>
<dbReference type="EMBL" id="QTJU01000001">
    <property type="protein sequence ID" value="RFM30050.1"/>
    <property type="molecule type" value="Genomic_DNA"/>
</dbReference>
<reference evidence="1 2" key="1">
    <citation type="submission" date="2018-08" db="EMBL/GenBank/DDBJ databases">
        <title>Chitinophagaceae sp. K23C18032701, a novel bacterium isolated from forest soil.</title>
        <authorList>
            <person name="Wang C."/>
        </authorList>
    </citation>
    <scope>NUCLEOTIDE SEQUENCE [LARGE SCALE GENOMIC DNA]</scope>
    <source>
        <strain evidence="1 2">K23C18032701</strain>
    </source>
</reference>
<dbReference type="OrthoDB" id="583593at2"/>